<feature type="region of interest" description="Disordered" evidence="1">
    <location>
        <begin position="1"/>
        <end position="43"/>
    </location>
</feature>
<organism evidence="2 3">
    <name type="scientific">Eumeta variegata</name>
    <name type="common">Bagworm moth</name>
    <name type="synonym">Eumeta japonica</name>
    <dbReference type="NCBI Taxonomy" id="151549"/>
    <lineage>
        <taxon>Eukaryota</taxon>
        <taxon>Metazoa</taxon>
        <taxon>Ecdysozoa</taxon>
        <taxon>Arthropoda</taxon>
        <taxon>Hexapoda</taxon>
        <taxon>Insecta</taxon>
        <taxon>Pterygota</taxon>
        <taxon>Neoptera</taxon>
        <taxon>Endopterygota</taxon>
        <taxon>Lepidoptera</taxon>
        <taxon>Glossata</taxon>
        <taxon>Ditrysia</taxon>
        <taxon>Tineoidea</taxon>
        <taxon>Psychidae</taxon>
        <taxon>Oiketicinae</taxon>
        <taxon>Eumeta</taxon>
    </lineage>
</organism>
<evidence type="ECO:0000256" key="1">
    <source>
        <dbReference type="SAM" id="MobiDB-lite"/>
    </source>
</evidence>
<evidence type="ECO:0000313" key="2">
    <source>
        <dbReference type="EMBL" id="GBP85854.1"/>
    </source>
</evidence>
<comment type="caution">
    <text evidence="2">The sequence shown here is derived from an EMBL/GenBank/DDBJ whole genome shotgun (WGS) entry which is preliminary data.</text>
</comment>
<protein>
    <submittedName>
        <fullName evidence="2">Uncharacterized protein</fullName>
    </submittedName>
</protein>
<dbReference type="AlphaFoldDB" id="A0A4C1ZFI7"/>
<dbReference type="EMBL" id="BGZK01001763">
    <property type="protein sequence ID" value="GBP85854.1"/>
    <property type="molecule type" value="Genomic_DNA"/>
</dbReference>
<proteinExistence type="predicted"/>
<name>A0A4C1ZFI7_EUMVA</name>
<keyword evidence="3" id="KW-1185">Reference proteome</keyword>
<dbReference type="Proteomes" id="UP000299102">
    <property type="component" value="Unassembled WGS sequence"/>
</dbReference>
<accession>A0A4C1ZFI7</accession>
<evidence type="ECO:0000313" key="3">
    <source>
        <dbReference type="Proteomes" id="UP000299102"/>
    </source>
</evidence>
<reference evidence="2 3" key="1">
    <citation type="journal article" date="2019" name="Commun. Biol.">
        <title>The bagworm genome reveals a unique fibroin gene that provides high tensile strength.</title>
        <authorList>
            <person name="Kono N."/>
            <person name="Nakamura H."/>
            <person name="Ohtoshi R."/>
            <person name="Tomita M."/>
            <person name="Numata K."/>
            <person name="Arakawa K."/>
        </authorList>
    </citation>
    <scope>NUCLEOTIDE SEQUENCE [LARGE SCALE GENOMIC DNA]</scope>
</reference>
<gene>
    <name evidence="2" type="ORF">EVAR_68127_1</name>
</gene>
<sequence>MRKSVVADNGPLSKSPDALAAPLSNWMDFGDGSARRGRTPGYARPREVFHETLKGLSRTARASSRRWMWNNEIQVGYRDLNRACMLGYAAPEFLRASGELLIITPRGAE</sequence>